<dbReference type="HOGENOM" id="CLU_217791_0_0_6"/>
<reference evidence="1 2" key="1">
    <citation type="submission" date="2013-02" db="EMBL/GenBank/DDBJ databases">
        <title>The Genome Sequence of Acinetobacter sp. ANC 4050.</title>
        <authorList>
            <consortium name="The Broad Institute Genome Sequencing Platform"/>
            <consortium name="The Broad Institute Genome Sequencing Center for Infectious Disease"/>
            <person name="Cerqueira G."/>
            <person name="Feldgarden M."/>
            <person name="Courvalin P."/>
            <person name="Perichon B."/>
            <person name="Grillot-Courvalin C."/>
            <person name="Clermont D."/>
            <person name="Rocha E."/>
            <person name="Yoon E.-J."/>
            <person name="Nemec A."/>
            <person name="Walker B."/>
            <person name="Young S.K."/>
            <person name="Zeng Q."/>
            <person name="Gargeya S."/>
            <person name="Fitzgerald M."/>
            <person name="Haas B."/>
            <person name="Abouelleil A."/>
            <person name="Alvarado L."/>
            <person name="Arachchi H.M."/>
            <person name="Berlin A.M."/>
            <person name="Chapman S.B."/>
            <person name="Dewar J."/>
            <person name="Goldberg J."/>
            <person name="Griggs A."/>
            <person name="Gujja S."/>
            <person name="Hansen M."/>
            <person name="Howarth C."/>
            <person name="Imamovic A."/>
            <person name="Larimer J."/>
            <person name="McCowan C."/>
            <person name="Murphy C."/>
            <person name="Neiman D."/>
            <person name="Pearson M."/>
            <person name="Priest M."/>
            <person name="Roberts A."/>
            <person name="Saif S."/>
            <person name="Shea T."/>
            <person name="Sisk P."/>
            <person name="Sykes S."/>
            <person name="Wortman J."/>
            <person name="Nusbaum C."/>
            <person name="Birren B."/>
        </authorList>
    </citation>
    <scope>NUCLEOTIDE SEQUENCE [LARGE SCALE GENOMIC DNA]</scope>
    <source>
        <strain evidence="1 2">ANC 4050</strain>
    </source>
</reference>
<protein>
    <submittedName>
        <fullName evidence="1">Uncharacterized protein</fullName>
    </submittedName>
</protein>
<accession>R8YJK1</accession>
<comment type="caution">
    <text evidence="1">The sequence shown here is derived from an EMBL/GenBank/DDBJ whole genome shotgun (WGS) entry which is preliminary data.</text>
</comment>
<organism evidence="1 2">
    <name type="scientific">Acinetobacter pittii ANC 4050</name>
    <dbReference type="NCBI Taxonomy" id="1217691"/>
    <lineage>
        <taxon>Bacteria</taxon>
        <taxon>Pseudomonadati</taxon>
        <taxon>Pseudomonadota</taxon>
        <taxon>Gammaproteobacteria</taxon>
        <taxon>Moraxellales</taxon>
        <taxon>Moraxellaceae</taxon>
        <taxon>Acinetobacter</taxon>
        <taxon>Acinetobacter calcoaceticus/baumannii complex</taxon>
    </lineage>
</organism>
<proteinExistence type="predicted"/>
<dbReference type="EMBL" id="APQM01000006">
    <property type="protein sequence ID" value="EOQ69286.1"/>
    <property type="molecule type" value="Genomic_DNA"/>
</dbReference>
<evidence type="ECO:0000313" key="1">
    <source>
        <dbReference type="EMBL" id="EOQ69286.1"/>
    </source>
</evidence>
<dbReference type="Proteomes" id="UP000014024">
    <property type="component" value="Unassembled WGS sequence"/>
</dbReference>
<evidence type="ECO:0000313" key="2">
    <source>
        <dbReference type="Proteomes" id="UP000014024"/>
    </source>
</evidence>
<sequence length="44" mass="5502">MLHNLRQIFCIHVWEYEFDIAHNEIRECRKCGKIHKMKIFQKLT</sequence>
<gene>
    <name evidence="1" type="ORF">F931_00974</name>
</gene>
<name>R8YJK1_ACIPI</name>
<dbReference type="AlphaFoldDB" id="R8YJK1"/>